<feature type="region of interest" description="Disordered" evidence="1">
    <location>
        <begin position="1"/>
        <end position="36"/>
    </location>
</feature>
<name>A0ABU8RFD4_9ACTN</name>
<sequence length="73" mass="7917">MDPAATRRRTRSAGATASLLPRPGRRPVPRRGAEHPCRAAGDERAAHGWYAAVEAADLGVLRELGAFLLDDRR</sequence>
<evidence type="ECO:0000313" key="3">
    <source>
        <dbReference type="Proteomes" id="UP001387100"/>
    </source>
</evidence>
<keyword evidence="3" id="KW-1185">Reference proteome</keyword>
<organism evidence="2 3">
    <name type="scientific">Pseudokineococcus basanitobsidens</name>
    <dbReference type="NCBI Taxonomy" id="1926649"/>
    <lineage>
        <taxon>Bacteria</taxon>
        <taxon>Bacillati</taxon>
        <taxon>Actinomycetota</taxon>
        <taxon>Actinomycetes</taxon>
        <taxon>Kineosporiales</taxon>
        <taxon>Kineosporiaceae</taxon>
        <taxon>Pseudokineococcus</taxon>
    </lineage>
</organism>
<reference evidence="2 3" key="1">
    <citation type="journal article" date="2017" name="Int. J. Syst. Evol. Microbiol.">
        <title>Pseudokineococcus basanitobsidens sp. nov., isolated from volcanic rock.</title>
        <authorList>
            <person name="Lee D.W."/>
            <person name="Park M.Y."/>
            <person name="Kim J.J."/>
            <person name="Kim B.S."/>
        </authorList>
    </citation>
    <scope>NUCLEOTIDE SEQUENCE [LARGE SCALE GENOMIC DNA]</scope>
    <source>
        <strain evidence="2 3">DSM 103726</strain>
    </source>
</reference>
<proteinExistence type="predicted"/>
<dbReference type="RefSeq" id="WP_339573118.1">
    <property type="nucleotide sequence ID" value="NZ_JBBIAA010000001.1"/>
</dbReference>
<comment type="caution">
    <text evidence="2">The sequence shown here is derived from an EMBL/GenBank/DDBJ whole genome shotgun (WGS) entry which is preliminary data.</text>
</comment>
<protein>
    <submittedName>
        <fullName evidence="2">Uncharacterized protein</fullName>
    </submittedName>
</protein>
<gene>
    <name evidence="2" type="ORF">WDZ17_00270</name>
</gene>
<accession>A0ABU8RFD4</accession>
<feature type="compositionally biased region" description="Low complexity" evidence="1">
    <location>
        <begin position="12"/>
        <end position="22"/>
    </location>
</feature>
<evidence type="ECO:0000256" key="1">
    <source>
        <dbReference type="SAM" id="MobiDB-lite"/>
    </source>
</evidence>
<evidence type="ECO:0000313" key="2">
    <source>
        <dbReference type="EMBL" id="MEJ5943726.1"/>
    </source>
</evidence>
<feature type="compositionally biased region" description="Basic residues" evidence="1">
    <location>
        <begin position="1"/>
        <end position="11"/>
    </location>
</feature>
<dbReference type="EMBL" id="JBBIAA010000001">
    <property type="protein sequence ID" value="MEJ5943726.1"/>
    <property type="molecule type" value="Genomic_DNA"/>
</dbReference>
<dbReference type="Proteomes" id="UP001387100">
    <property type="component" value="Unassembled WGS sequence"/>
</dbReference>